<comment type="caution">
    <text evidence="1">The sequence shown here is derived from an EMBL/GenBank/DDBJ whole genome shotgun (WGS) entry which is preliminary data.</text>
</comment>
<evidence type="ECO:0000313" key="1">
    <source>
        <dbReference type="EMBL" id="KAG9346087.1"/>
    </source>
</evidence>
<name>A0A8T2PBL3_9TELE</name>
<dbReference type="AlphaFoldDB" id="A0A8T2PBL3"/>
<dbReference type="Proteomes" id="UP000824540">
    <property type="component" value="Unassembled WGS sequence"/>
</dbReference>
<organism evidence="1 2">
    <name type="scientific">Albula glossodonta</name>
    <name type="common">roundjaw bonefish</name>
    <dbReference type="NCBI Taxonomy" id="121402"/>
    <lineage>
        <taxon>Eukaryota</taxon>
        <taxon>Metazoa</taxon>
        <taxon>Chordata</taxon>
        <taxon>Craniata</taxon>
        <taxon>Vertebrata</taxon>
        <taxon>Euteleostomi</taxon>
        <taxon>Actinopterygii</taxon>
        <taxon>Neopterygii</taxon>
        <taxon>Teleostei</taxon>
        <taxon>Albuliformes</taxon>
        <taxon>Albulidae</taxon>
        <taxon>Albula</taxon>
    </lineage>
</organism>
<dbReference type="EMBL" id="JAFBMS010000016">
    <property type="protein sequence ID" value="KAG9346087.1"/>
    <property type="molecule type" value="Genomic_DNA"/>
</dbReference>
<accession>A0A8T2PBL3</accession>
<keyword evidence="2" id="KW-1185">Reference proteome</keyword>
<gene>
    <name evidence="1" type="ORF">JZ751_007905</name>
</gene>
<reference evidence="1" key="1">
    <citation type="thesis" date="2021" institute="BYU ScholarsArchive" country="Provo, UT, USA">
        <title>Applications of and Algorithms for Genome Assembly and Genomic Analyses with an Emphasis on Marine Teleosts.</title>
        <authorList>
            <person name="Pickett B.D."/>
        </authorList>
    </citation>
    <scope>NUCLEOTIDE SEQUENCE</scope>
    <source>
        <strain evidence="1">HI-2016</strain>
    </source>
</reference>
<evidence type="ECO:0000313" key="2">
    <source>
        <dbReference type="Proteomes" id="UP000824540"/>
    </source>
</evidence>
<sequence>MKIYGVQTRLSVCMSEQTGSSCSNIEVNHSLYWKKPENTTLGNKRGTYFILLQRQSLKRKNAFDRRTPTLHEHFITTHLQQLLKQSQHTASEPIILQN</sequence>
<protein>
    <submittedName>
        <fullName evidence="1">Uncharacterized protein</fullName>
    </submittedName>
</protein>
<proteinExistence type="predicted"/>